<protein>
    <submittedName>
        <fullName evidence="2">Uncharacterized protein</fullName>
    </submittedName>
</protein>
<dbReference type="AlphaFoldDB" id="A0A077M2C7"/>
<proteinExistence type="predicted"/>
<comment type="caution">
    <text evidence="2">The sequence shown here is derived from an EMBL/GenBank/DDBJ whole genome shotgun (WGS) entry which is preliminary data.</text>
</comment>
<gene>
    <name evidence="2" type="ORF">BN12_970004</name>
</gene>
<sequence length="91" mass="9303">MAGVPGLEPRTTEPESAVLPITPYPKGVSWPLRPKTARLTNQGQTLPKPPVGPQISGTTTAEPAPGPARSIAWSGRDRPAVRGTRAGAGGG</sequence>
<keyword evidence="3" id="KW-1185">Reference proteome</keyword>
<name>A0A077M2C7_9MICO</name>
<dbReference type="EMBL" id="CAJB01000433">
    <property type="protein sequence ID" value="CCH80493.1"/>
    <property type="molecule type" value="Genomic_DNA"/>
</dbReference>
<evidence type="ECO:0000313" key="2">
    <source>
        <dbReference type="EMBL" id="CCH80493.1"/>
    </source>
</evidence>
<dbReference type="Proteomes" id="UP000035721">
    <property type="component" value="Unassembled WGS sequence"/>
</dbReference>
<reference evidence="2 3" key="1">
    <citation type="journal article" date="2013" name="ISME J.">
        <title>A metabolic model for members of the genus Tetrasphaera involved in enhanced biological phosphorus removal.</title>
        <authorList>
            <person name="Kristiansen R."/>
            <person name="Nguyen H.T.T."/>
            <person name="Saunders A.M."/>
            <person name="Nielsen J.L."/>
            <person name="Wimmer R."/>
            <person name="Le V.Q."/>
            <person name="McIlroy S.J."/>
            <person name="Petrovski S."/>
            <person name="Seviour R.J."/>
            <person name="Calteau A."/>
            <person name="Nielsen K.L."/>
            <person name="Nielsen P.H."/>
        </authorList>
    </citation>
    <scope>NUCLEOTIDE SEQUENCE [LARGE SCALE GENOMIC DNA]</scope>
    <source>
        <strain evidence="2 3">T1-X7</strain>
    </source>
</reference>
<organism evidence="2 3">
    <name type="scientific">Nostocoides japonicum T1-X7</name>
    <dbReference type="NCBI Taxonomy" id="1194083"/>
    <lineage>
        <taxon>Bacteria</taxon>
        <taxon>Bacillati</taxon>
        <taxon>Actinomycetota</taxon>
        <taxon>Actinomycetes</taxon>
        <taxon>Micrococcales</taxon>
        <taxon>Intrasporangiaceae</taxon>
        <taxon>Nostocoides</taxon>
    </lineage>
</organism>
<evidence type="ECO:0000313" key="3">
    <source>
        <dbReference type="Proteomes" id="UP000035721"/>
    </source>
</evidence>
<evidence type="ECO:0000256" key="1">
    <source>
        <dbReference type="SAM" id="MobiDB-lite"/>
    </source>
</evidence>
<accession>A0A077M2C7</accession>
<feature type="region of interest" description="Disordered" evidence="1">
    <location>
        <begin position="1"/>
        <end position="91"/>
    </location>
</feature>